<evidence type="ECO:0000313" key="3">
    <source>
        <dbReference type="Proteomes" id="UP001235744"/>
    </source>
</evidence>
<dbReference type="Proteomes" id="UP001235744">
    <property type="component" value="Chromosome"/>
</dbReference>
<name>A0ABY9IQB9_9ACTN</name>
<organism evidence="2 3">
    <name type="scientific">Streptomyces poriferorum</name>
    <dbReference type="NCBI Taxonomy" id="2798799"/>
    <lineage>
        <taxon>Bacteria</taxon>
        <taxon>Bacillati</taxon>
        <taxon>Actinomycetota</taxon>
        <taxon>Actinomycetes</taxon>
        <taxon>Kitasatosporales</taxon>
        <taxon>Streptomycetaceae</taxon>
        <taxon>Streptomyces</taxon>
    </lineage>
</organism>
<evidence type="ECO:0000256" key="1">
    <source>
        <dbReference type="SAM" id="MobiDB-lite"/>
    </source>
</evidence>
<accession>A0ABY9IQB9</accession>
<evidence type="ECO:0000313" key="2">
    <source>
        <dbReference type="EMBL" id="WLQ55846.1"/>
    </source>
</evidence>
<feature type="region of interest" description="Disordered" evidence="1">
    <location>
        <begin position="1"/>
        <end position="66"/>
    </location>
</feature>
<reference evidence="2 3" key="1">
    <citation type="submission" date="2023-03" db="EMBL/GenBank/DDBJ databases">
        <title>Isolation and description of six Streptomyces strains from soil environments, able to metabolize different microbial glucans.</title>
        <authorList>
            <person name="Widen T."/>
            <person name="Larsbrink J."/>
        </authorList>
    </citation>
    <scope>NUCLEOTIDE SEQUENCE [LARGE SCALE GENOMIC DNA]</scope>
    <source>
        <strain evidence="2 3">Alt2</strain>
    </source>
</reference>
<dbReference type="EMBL" id="CP120988">
    <property type="protein sequence ID" value="WLQ55846.1"/>
    <property type="molecule type" value="Genomic_DNA"/>
</dbReference>
<feature type="compositionally biased region" description="Pro residues" evidence="1">
    <location>
        <begin position="1"/>
        <end position="11"/>
    </location>
</feature>
<dbReference type="RefSeq" id="WP_306071929.1">
    <property type="nucleotide sequence ID" value="NZ_CP120988.1"/>
</dbReference>
<gene>
    <name evidence="2" type="ORF">P8A19_10495</name>
</gene>
<sequence length="390" mass="41759">MTEPPSAPPHPTAGAATWLTGPAAEPGAGGKPGDGTPNPQSGNTFREDADWRRPGVGRSRPGQLPDAEVYFPPVANGLDYLLSAADHLQADEDETVGARDLKYAILHLAAGAEVLLKARLQLEHWTLVFKDPGKAKREALKNGSLISCTPDDTVERLRSITLVPIGDKEAKALRQLAEHRNALQHYGLTGTSSTVRAVEARAAEVLDFLVRFLDDELLPALTNTERRGVADDMDGLRHRLVYIQSFVKKRMQRLQVELRRAENSTVECDECWQWALVVGEGAVKCLFCSVTRTPADALLLHAVQVLGGPASNRGAVGDEPGPGELCTGCGAYTLLFAVQVAVDPSTLKGLCFTCGATVPDRAICLGCGVPLHPAQHELGCADCLRGQGEK</sequence>
<protein>
    <submittedName>
        <fullName evidence="2">Uncharacterized protein</fullName>
    </submittedName>
</protein>
<proteinExistence type="predicted"/>
<keyword evidence="3" id="KW-1185">Reference proteome</keyword>